<keyword evidence="2" id="KW-1185">Reference proteome</keyword>
<reference evidence="1 2" key="1">
    <citation type="submission" date="2012-06" db="EMBL/GenBank/DDBJ databases">
        <title>Finished chromosome of genome of Microcoleus sp. PCC 7113.</title>
        <authorList>
            <consortium name="US DOE Joint Genome Institute"/>
            <person name="Gugger M."/>
            <person name="Coursin T."/>
            <person name="Rippka R."/>
            <person name="Tandeau De Marsac N."/>
            <person name="Huntemann M."/>
            <person name="Wei C.-L."/>
            <person name="Han J."/>
            <person name="Detter J.C."/>
            <person name="Han C."/>
            <person name="Tapia R."/>
            <person name="Chen A."/>
            <person name="Kyrpides N."/>
            <person name="Mavromatis K."/>
            <person name="Markowitz V."/>
            <person name="Szeto E."/>
            <person name="Ivanova N."/>
            <person name="Pagani I."/>
            <person name="Pati A."/>
            <person name="Goodwin L."/>
            <person name="Nordberg H.P."/>
            <person name="Cantor M.N."/>
            <person name="Hua S.X."/>
            <person name="Woyke T."/>
            <person name="Kerfeld C.A."/>
        </authorList>
    </citation>
    <scope>NUCLEOTIDE SEQUENCE [LARGE SCALE GENOMIC DNA]</scope>
    <source>
        <strain evidence="1 2">PCC 7113</strain>
    </source>
</reference>
<dbReference type="Proteomes" id="UP000010471">
    <property type="component" value="Chromosome"/>
</dbReference>
<organism evidence="1 2">
    <name type="scientific">Allocoleopsis franciscana PCC 7113</name>
    <dbReference type="NCBI Taxonomy" id="1173027"/>
    <lineage>
        <taxon>Bacteria</taxon>
        <taxon>Bacillati</taxon>
        <taxon>Cyanobacteriota</taxon>
        <taxon>Cyanophyceae</taxon>
        <taxon>Coleofasciculales</taxon>
        <taxon>Coleofasciculaceae</taxon>
        <taxon>Allocoleopsis</taxon>
        <taxon>Allocoleopsis franciscana</taxon>
    </lineage>
</organism>
<protein>
    <submittedName>
        <fullName evidence="1">Uncharacterized protein</fullName>
    </submittedName>
</protein>
<dbReference type="AlphaFoldDB" id="K9WJK9"/>
<accession>K9WJK9</accession>
<dbReference type="EMBL" id="CP003630">
    <property type="protein sequence ID" value="AFZ20383.1"/>
    <property type="molecule type" value="Genomic_DNA"/>
</dbReference>
<sequence>MTSNIAKNFAAVTVAGTLLSFIVASTAVGVAVIVNVTGVNATTHSDVNSVQR</sequence>
<dbReference type="KEGG" id="mic:Mic7113_4710"/>
<proteinExistence type="predicted"/>
<evidence type="ECO:0000313" key="2">
    <source>
        <dbReference type="Proteomes" id="UP000010471"/>
    </source>
</evidence>
<name>K9WJK9_9CYAN</name>
<evidence type="ECO:0000313" key="1">
    <source>
        <dbReference type="EMBL" id="AFZ20383.1"/>
    </source>
</evidence>
<dbReference type="RefSeq" id="WP_015184518.1">
    <property type="nucleotide sequence ID" value="NC_019738.1"/>
</dbReference>
<gene>
    <name evidence="1" type="ORF">Mic7113_4710</name>
</gene>
<dbReference type="HOGENOM" id="CLU_3081885_0_0_3"/>